<dbReference type="PRINTS" id="PR00126">
    <property type="entry name" value="ATPASEGAMMA"/>
</dbReference>
<dbReference type="InterPro" id="IPR023632">
    <property type="entry name" value="ATP_synth_F1_gsu_CS"/>
</dbReference>
<dbReference type="InterPro" id="IPR000131">
    <property type="entry name" value="ATP_synth_F1_gsu"/>
</dbReference>
<dbReference type="SUPFAM" id="SSF52943">
    <property type="entry name" value="ATP synthase (F1-ATPase), gamma subunit"/>
    <property type="match status" value="1"/>
</dbReference>
<dbReference type="PANTHER" id="PTHR11693:SF22">
    <property type="entry name" value="ATP SYNTHASE SUBUNIT GAMMA, MITOCHONDRIAL"/>
    <property type="match status" value="1"/>
</dbReference>
<keyword evidence="7 10" id="KW-0472">Membrane</keyword>
<keyword evidence="12" id="KW-1185">Reference proteome</keyword>
<comment type="subunit">
    <text evidence="10">F-type ATPases have 2 components, CF(1) - the catalytic core - and CF(0) - the membrane proton channel. CF(1) has five subunits: alpha(3), beta(3), gamma(1), delta(1), epsilon(1). CF(0) has three main subunits: a, b and c.</text>
</comment>
<dbReference type="CDD" id="cd12151">
    <property type="entry name" value="F1-ATPase_gamma"/>
    <property type="match status" value="1"/>
</dbReference>
<keyword evidence="4 10" id="KW-0813">Transport</keyword>
<evidence type="ECO:0000256" key="8">
    <source>
        <dbReference type="ARBA" id="ARBA00023196"/>
    </source>
</evidence>
<evidence type="ECO:0000313" key="12">
    <source>
        <dbReference type="Proteomes" id="UP000606193"/>
    </source>
</evidence>
<keyword evidence="10" id="KW-1003">Cell membrane</keyword>
<dbReference type="RefSeq" id="WP_118678779.1">
    <property type="nucleotide sequence ID" value="NZ_JACRSX010000014.1"/>
</dbReference>
<evidence type="ECO:0000256" key="7">
    <source>
        <dbReference type="ARBA" id="ARBA00023136"/>
    </source>
</evidence>
<dbReference type="Proteomes" id="UP000606193">
    <property type="component" value="Unassembled WGS sequence"/>
</dbReference>
<evidence type="ECO:0000256" key="6">
    <source>
        <dbReference type="ARBA" id="ARBA00023065"/>
    </source>
</evidence>
<accession>A0ABR7N2U4</accession>
<gene>
    <name evidence="10 11" type="primary">atpG</name>
    <name evidence="11" type="ORF">H8704_10025</name>
</gene>
<dbReference type="EMBL" id="JACRSX010000014">
    <property type="protein sequence ID" value="MBC8562956.1"/>
    <property type="molecule type" value="Genomic_DNA"/>
</dbReference>
<organism evidence="11 12">
    <name type="scientific">Jutongia huaianensis</name>
    <dbReference type="NCBI Taxonomy" id="2763668"/>
    <lineage>
        <taxon>Bacteria</taxon>
        <taxon>Bacillati</taxon>
        <taxon>Bacillota</taxon>
        <taxon>Clostridia</taxon>
        <taxon>Lachnospirales</taxon>
        <taxon>Lachnospiraceae</taxon>
        <taxon>Jutongia</taxon>
    </lineage>
</organism>
<keyword evidence="8 10" id="KW-0139">CF(1)</keyword>
<keyword evidence="5 10" id="KW-0375">Hydrogen ion transport</keyword>
<comment type="similarity">
    <text evidence="3 10">Belongs to the ATPase gamma chain family.</text>
</comment>
<evidence type="ECO:0000256" key="9">
    <source>
        <dbReference type="ARBA" id="ARBA00023310"/>
    </source>
</evidence>
<evidence type="ECO:0000256" key="2">
    <source>
        <dbReference type="ARBA" id="ARBA00004170"/>
    </source>
</evidence>
<evidence type="ECO:0000256" key="5">
    <source>
        <dbReference type="ARBA" id="ARBA00022781"/>
    </source>
</evidence>
<sequence length="295" mass="34031">MANTKEIQKRMKSIKDTMKITNAMYMISSTKLQKAKKKLADTEPYFYTLQQAFQRILRHTPDLESIYFRDTEHIPVSEKKVGYIVVTADKGLAGAYNHNIFKIAHSLFEQGGKNSLFVLGELGRQYFAREGLRVHKHFKYTVQDPSLHRARMITDDIVERYQRGELDEVYILYTRMENAVTAEAEMRKLLPLEKDKFAAKLPVDVYQETLTPQPSWEKILNHLVPNYVNGFIYGALVESYASEHNARMMAMQSATDSARQILAQLSIEYNRVRQAAITQEITEVISGAKAQKRKK</sequence>
<dbReference type="Gene3D" id="1.10.287.80">
    <property type="entry name" value="ATP synthase, gamma subunit, helix hairpin domain"/>
    <property type="match status" value="1"/>
</dbReference>
<dbReference type="InterPro" id="IPR035968">
    <property type="entry name" value="ATP_synth_F1_ATPase_gsu"/>
</dbReference>
<dbReference type="Gene3D" id="3.40.1380.10">
    <property type="match status" value="1"/>
</dbReference>
<dbReference type="Pfam" id="PF00231">
    <property type="entry name" value="ATP-synt"/>
    <property type="match status" value="1"/>
</dbReference>
<keyword evidence="9 10" id="KW-0066">ATP synthesis</keyword>
<dbReference type="NCBIfam" id="TIGR01146">
    <property type="entry name" value="ATPsyn_F1gamma"/>
    <property type="match status" value="1"/>
</dbReference>
<evidence type="ECO:0000256" key="3">
    <source>
        <dbReference type="ARBA" id="ARBA00007681"/>
    </source>
</evidence>
<dbReference type="PROSITE" id="PS00153">
    <property type="entry name" value="ATPASE_GAMMA"/>
    <property type="match status" value="1"/>
</dbReference>
<evidence type="ECO:0000256" key="10">
    <source>
        <dbReference type="HAMAP-Rule" id="MF_00815"/>
    </source>
</evidence>
<evidence type="ECO:0000256" key="4">
    <source>
        <dbReference type="ARBA" id="ARBA00022448"/>
    </source>
</evidence>
<dbReference type="HAMAP" id="MF_00815">
    <property type="entry name" value="ATP_synth_gamma_bact"/>
    <property type="match status" value="1"/>
</dbReference>
<proteinExistence type="inferred from homology"/>
<keyword evidence="6 10" id="KW-0406">Ion transport</keyword>
<evidence type="ECO:0000313" key="11">
    <source>
        <dbReference type="EMBL" id="MBC8562956.1"/>
    </source>
</evidence>
<evidence type="ECO:0000256" key="1">
    <source>
        <dbReference type="ARBA" id="ARBA00003456"/>
    </source>
</evidence>
<comment type="caution">
    <text evidence="11">The sequence shown here is derived from an EMBL/GenBank/DDBJ whole genome shotgun (WGS) entry which is preliminary data.</text>
</comment>
<comment type="subcellular location">
    <subcellularLocation>
        <location evidence="10">Cell membrane</location>
        <topology evidence="10">Peripheral membrane protein</topology>
    </subcellularLocation>
    <subcellularLocation>
        <location evidence="2">Membrane</location>
        <topology evidence="2">Peripheral membrane protein</topology>
    </subcellularLocation>
</comment>
<name>A0ABR7N2U4_9FIRM</name>
<reference evidence="11 12" key="1">
    <citation type="submission" date="2020-08" db="EMBL/GenBank/DDBJ databases">
        <title>Genome public.</title>
        <authorList>
            <person name="Liu C."/>
            <person name="Sun Q."/>
        </authorList>
    </citation>
    <scope>NUCLEOTIDE SEQUENCE [LARGE SCALE GENOMIC DNA]</scope>
    <source>
        <strain evidence="11 12">NSJ-37</strain>
    </source>
</reference>
<comment type="function">
    <text evidence="1 10">Produces ATP from ADP in the presence of a proton gradient across the membrane. The gamma chain is believed to be important in regulating ATPase activity and the flow of protons through the CF(0) complex.</text>
</comment>
<protein>
    <recommendedName>
        <fullName evidence="10">ATP synthase gamma chain</fullName>
    </recommendedName>
    <alternativeName>
        <fullName evidence="10">ATP synthase F1 sector gamma subunit</fullName>
    </alternativeName>
    <alternativeName>
        <fullName evidence="10">F-ATPase gamma subunit</fullName>
    </alternativeName>
</protein>
<dbReference type="PANTHER" id="PTHR11693">
    <property type="entry name" value="ATP SYNTHASE GAMMA CHAIN"/>
    <property type="match status" value="1"/>
</dbReference>